<feature type="domain" description="HD-GYP" evidence="2">
    <location>
        <begin position="237"/>
        <end position="441"/>
    </location>
</feature>
<dbReference type="NCBIfam" id="TIGR00254">
    <property type="entry name" value="GGDEF"/>
    <property type="match status" value="1"/>
</dbReference>
<reference evidence="3 4" key="1">
    <citation type="journal article" date="2021" name="Nat. Commun.">
        <title>Isolation of a member of the candidate phylum Atribacteria reveals a unique cell membrane structure.</title>
        <authorList>
            <person name="Taiki K."/>
            <person name="Nobu M.K."/>
            <person name="Kusada H."/>
            <person name="Meng X.-Y."/>
            <person name="Hosoki N."/>
            <person name="Uematsu K."/>
            <person name="Yoshioka H."/>
            <person name="Kamagata Y."/>
            <person name="Tamaki H."/>
        </authorList>
    </citation>
    <scope>NUCLEOTIDE SEQUENCE [LARGE SCALE GENOMIC DNA]</scope>
    <source>
        <strain evidence="3 4">RT761</strain>
    </source>
</reference>
<dbReference type="PANTHER" id="PTHR45228">
    <property type="entry name" value="CYCLIC DI-GMP PHOSPHODIESTERASE TM_0186-RELATED"/>
    <property type="match status" value="1"/>
</dbReference>
<dbReference type="PANTHER" id="PTHR45228:SF1">
    <property type="entry name" value="CYCLIC DI-GMP PHOSPHODIESTERASE TM_0186"/>
    <property type="match status" value="1"/>
</dbReference>
<dbReference type="AlphaFoldDB" id="A0A7T1AJZ8"/>
<dbReference type="CDD" id="cd01949">
    <property type="entry name" value="GGDEF"/>
    <property type="match status" value="1"/>
</dbReference>
<dbReference type="RefSeq" id="WP_218112550.1">
    <property type="nucleotide sequence ID" value="NZ_CP065383.1"/>
</dbReference>
<dbReference type="Pfam" id="PF13487">
    <property type="entry name" value="HD_5"/>
    <property type="match status" value="1"/>
</dbReference>
<dbReference type="EC" id="2.7.7.65" evidence="3"/>
<dbReference type="Proteomes" id="UP000594463">
    <property type="component" value="Chromosome"/>
</dbReference>
<dbReference type="InterPro" id="IPR052020">
    <property type="entry name" value="Cyclic_di-GMP/3'3'-cGAMP_PDE"/>
</dbReference>
<evidence type="ECO:0000313" key="3">
    <source>
        <dbReference type="EMBL" id="QPM67342.1"/>
    </source>
</evidence>
<evidence type="ECO:0000259" key="1">
    <source>
        <dbReference type="PROSITE" id="PS50887"/>
    </source>
</evidence>
<accession>A0A7T1AJZ8</accession>
<evidence type="ECO:0000313" key="4">
    <source>
        <dbReference type="Proteomes" id="UP000594463"/>
    </source>
</evidence>
<dbReference type="PROSITE" id="PS51832">
    <property type="entry name" value="HD_GYP"/>
    <property type="match status" value="1"/>
</dbReference>
<gene>
    <name evidence="3" type="primary">ydaM</name>
    <name evidence="3" type="ORF">RT761_00543</name>
</gene>
<keyword evidence="4" id="KW-1185">Reference proteome</keyword>
<dbReference type="GO" id="GO:0052621">
    <property type="term" value="F:diguanylate cyclase activity"/>
    <property type="evidence" value="ECO:0007669"/>
    <property type="project" value="UniProtKB-EC"/>
</dbReference>
<dbReference type="SMART" id="SM00267">
    <property type="entry name" value="GGDEF"/>
    <property type="match status" value="1"/>
</dbReference>
<organism evidence="3 4">
    <name type="scientific">Atribacter laminatus</name>
    <dbReference type="NCBI Taxonomy" id="2847778"/>
    <lineage>
        <taxon>Bacteria</taxon>
        <taxon>Pseudomonadati</taxon>
        <taxon>Atribacterota</taxon>
        <taxon>Atribacteria</taxon>
        <taxon>Atribacterales</taxon>
        <taxon>Atribacteraceae</taxon>
        <taxon>Atribacter</taxon>
    </lineage>
</organism>
<dbReference type="InterPro" id="IPR037522">
    <property type="entry name" value="HD_GYP_dom"/>
</dbReference>
<dbReference type="KEGG" id="alam:RT761_00543"/>
<sequence length="441" mass="51240">MKRKALKRGLNPTINQKNYRNELFNSFNQNNFNSNSFQPKDQIKVNNQKAPFNQDEKDEIFIEENEDNRIQPMDNQVKFYFYEDEESFQDFTIKSQKYFSSDMILHDPLTGLWNRVLFEEEIKRLDTERQLPISLIMGDVNGLKLVNDIYGHDCGDELLVDVATILRDSCRKEDIIARWGGDEFIILLPKTSGVTAQAIIQRISELCQKRKTDTIPITISLGIGTKSHPGDQIKEVLKQAEDEMYHKKTVESQLIRDQLFASLKFKYWEVKKLFQKEGNTQNLLYHHQLGEILQLDQQALNNLLLLAALHDIGKITIHRHLLLKKEPLTITEKLTLRKIPEISYRVLQYFPFTNQIADAALSYCEWWNGSGYPRGLSHEDIPLISRISSVVNTYDLMIQPRPYKSSLAPQEALIELQNQSGKQFDPEVVKNFLKMMEEKAG</sequence>
<name>A0A7T1AJZ8_ATRLM</name>
<evidence type="ECO:0000259" key="2">
    <source>
        <dbReference type="PROSITE" id="PS51832"/>
    </source>
</evidence>
<feature type="domain" description="GGDEF" evidence="1">
    <location>
        <begin position="131"/>
        <end position="264"/>
    </location>
</feature>
<dbReference type="InterPro" id="IPR000160">
    <property type="entry name" value="GGDEF_dom"/>
</dbReference>
<dbReference type="InterPro" id="IPR029787">
    <property type="entry name" value="Nucleotide_cyclase"/>
</dbReference>
<dbReference type="Pfam" id="PF00990">
    <property type="entry name" value="GGDEF"/>
    <property type="match status" value="1"/>
</dbReference>
<proteinExistence type="predicted"/>
<dbReference type="EMBL" id="CP065383">
    <property type="protein sequence ID" value="QPM67342.1"/>
    <property type="molecule type" value="Genomic_DNA"/>
</dbReference>
<dbReference type="PROSITE" id="PS50887">
    <property type="entry name" value="GGDEF"/>
    <property type="match status" value="1"/>
</dbReference>
<keyword evidence="3" id="KW-0808">Transferase</keyword>
<dbReference type="SUPFAM" id="SSF55073">
    <property type="entry name" value="Nucleotide cyclase"/>
    <property type="match status" value="1"/>
</dbReference>
<dbReference type="SUPFAM" id="SSF109604">
    <property type="entry name" value="HD-domain/PDEase-like"/>
    <property type="match status" value="1"/>
</dbReference>
<dbReference type="InterPro" id="IPR003607">
    <property type="entry name" value="HD/PDEase_dom"/>
</dbReference>
<protein>
    <submittedName>
        <fullName evidence="3">Putative diguanylate cyclase YdaM</fullName>
        <ecNumber evidence="3">2.7.7.65</ecNumber>
    </submittedName>
</protein>
<dbReference type="InterPro" id="IPR043128">
    <property type="entry name" value="Rev_trsase/Diguanyl_cyclase"/>
</dbReference>
<dbReference type="CDD" id="cd00077">
    <property type="entry name" value="HDc"/>
    <property type="match status" value="1"/>
</dbReference>
<keyword evidence="3" id="KW-0548">Nucleotidyltransferase</keyword>
<dbReference type="Gene3D" id="1.10.3210.10">
    <property type="entry name" value="Hypothetical protein af1432"/>
    <property type="match status" value="1"/>
</dbReference>
<dbReference type="Gene3D" id="3.30.70.270">
    <property type="match status" value="1"/>
</dbReference>